<dbReference type="InterPro" id="IPR022155">
    <property type="entry name" value="DUF3684"/>
</dbReference>
<name>A0A9N8ZR04_9GLOM</name>
<gene>
    <name evidence="1" type="ORF">DERYTH_LOCUS3039</name>
</gene>
<protein>
    <submittedName>
        <fullName evidence="1">22860_t:CDS:1</fullName>
    </submittedName>
</protein>
<evidence type="ECO:0000313" key="1">
    <source>
        <dbReference type="EMBL" id="CAG8503836.1"/>
    </source>
</evidence>
<dbReference type="Pfam" id="PF12449">
    <property type="entry name" value="DUF3684"/>
    <property type="match status" value="1"/>
</dbReference>
<dbReference type="PANTHER" id="PTHR47839:SF1">
    <property type="entry name" value="DOMAIN PROTEIN, PUTATIVE (AFU_ORTHOLOGUE AFUA_6G04830)-RELATED"/>
    <property type="match status" value="1"/>
</dbReference>
<feature type="non-terminal residue" evidence="1">
    <location>
        <position position="561"/>
    </location>
</feature>
<comment type="caution">
    <text evidence="1">The sequence shown here is derived from an EMBL/GenBank/DDBJ whole genome shotgun (WGS) entry which is preliminary data.</text>
</comment>
<dbReference type="PANTHER" id="PTHR47839">
    <property type="entry name" value="DOMAIN PROTEIN, PUTATIVE (AFU_ORTHOLOGUE AFUA_6G04830)-RELATED"/>
    <property type="match status" value="1"/>
</dbReference>
<evidence type="ECO:0000313" key="2">
    <source>
        <dbReference type="Proteomes" id="UP000789405"/>
    </source>
</evidence>
<sequence length="561" mass="64221">KFIISLGLQEYPSLQTILNLAATNQCLNLREKALLYLVKNLKEKYSITYNPTLIQMKFLPCSNSDNYAKPSECYSDPNCAKMGFNVLHQDWCYWAEQLGVKQHPECWLLIAKLEKDPPGNTDHAKKIFGYLAMRRGYFSHLYWAKLQNIKFIPIQDKVQPERFIHYRPKDCFFKLSNKIYADLFPCVDFDEDANKFLENCGVKQEPTALDLAEYLMSSWKLWSKQDDKDPYISILRTVSYSSELMNSVILEKMKKYPILIGSKKQNNSGKMTESYDLAYAKDIFINDNNRYQEMFKPFTCPFGGLLEEFYQKLGCKSLDASVKVESRHTGKERISKVSKKIQQRIIERLPGYYSSIINGDFKNDETWIQNLEVKKVDKIEMTYELITTHQKETAQVSACISESGNPFILYITNDSDNINYADIAAVLAKHIHRKPDRQSSINLFTYLTSSLEDLRQLGYPTENIKITNNVPGLSVGKPLLPVAGPLFPAAGPVPRNLSNDELENKLNNGIMSCKSNDQKYIPRDETPVIETTVIESHYAIAMDMAISVNTSPHPTNIGDPL</sequence>
<reference evidence="1" key="1">
    <citation type="submission" date="2021-06" db="EMBL/GenBank/DDBJ databases">
        <authorList>
            <person name="Kallberg Y."/>
            <person name="Tangrot J."/>
            <person name="Rosling A."/>
        </authorList>
    </citation>
    <scope>NUCLEOTIDE SEQUENCE</scope>
    <source>
        <strain evidence="1">MA453B</strain>
    </source>
</reference>
<dbReference type="AlphaFoldDB" id="A0A9N8ZR04"/>
<proteinExistence type="predicted"/>
<dbReference type="OrthoDB" id="10031156at2759"/>
<organism evidence="1 2">
    <name type="scientific">Dentiscutata erythropus</name>
    <dbReference type="NCBI Taxonomy" id="1348616"/>
    <lineage>
        <taxon>Eukaryota</taxon>
        <taxon>Fungi</taxon>
        <taxon>Fungi incertae sedis</taxon>
        <taxon>Mucoromycota</taxon>
        <taxon>Glomeromycotina</taxon>
        <taxon>Glomeromycetes</taxon>
        <taxon>Diversisporales</taxon>
        <taxon>Gigasporaceae</taxon>
        <taxon>Dentiscutata</taxon>
    </lineage>
</organism>
<keyword evidence="2" id="KW-1185">Reference proteome</keyword>
<dbReference type="Proteomes" id="UP000789405">
    <property type="component" value="Unassembled WGS sequence"/>
</dbReference>
<dbReference type="EMBL" id="CAJVPY010001024">
    <property type="protein sequence ID" value="CAG8503836.1"/>
    <property type="molecule type" value="Genomic_DNA"/>
</dbReference>
<accession>A0A9N8ZR04</accession>